<dbReference type="Proteomes" id="UP000246005">
    <property type="component" value="Unassembled WGS sequence"/>
</dbReference>
<accession>A0A316HWU9</accession>
<protein>
    <submittedName>
        <fullName evidence="1">Uncharacterized protein</fullName>
    </submittedName>
</protein>
<name>A0A316HWU9_9PSEU</name>
<comment type="caution">
    <text evidence="1">The sequence shown here is derived from an EMBL/GenBank/DDBJ whole genome shotgun (WGS) entry which is preliminary data.</text>
</comment>
<evidence type="ECO:0000313" key="1">
    <source>
        <dbReference type="EMBL" id="PWK84611.1"/>
    </source>
</evidence>
<reference evidence="1 2" key="1">
    <citation type="submission" date="2018-05" db="EMBL/GenBank/DDBJ databases">
        <title>Genomic Encyclopedia of Type Strains, Phase IV (KMG-IV): sequencing the most valuable type-strain genomes for metagenomic binning, comparative biology and taxonomic classification.</title>
        <authorList>
            <person name="Goeker M."/>
        </authorList>
    </citation>
    <scope>NUCLEOTIDE SEQUENCE [LARGE SCALE GENOMIC DNA]</scope>
    <source>
        <strain evidence="1 2">DSM 45480</strain>
    </source>
</reference>
<organism evidence="1 2">
    <name type="scientific">Lentzea atacamensis</name>
    <dbReference type="NCBI Taxonomy" id="531938"/>
    <lineage>
        <taxon>Bacteria</taxon>
        <taxon>Bacillati</taxon>
        <taxon>Actinomycetota</taxon>
        <taxon>Actinomycetes</taxon>
        <taxon>Pseudonocardiales</taxon>
        <taxon>Pseudonocardiaceae</taxon>
        <taxon>Lentzea</taxon>
    </lineage>
</organism>
<dbReference type="EMBL" id="QGHB01000008">
    <property type="protein sequence ID" value="PWK84611.1"/>
    <property type="molecule type" value="Genomic_DNA"/>
</dbReference>
<dbReference type="AlphaFoldDB" id="A0A316HWU9"/>
<sequence>MVSAQSFEAVFGRKEDRWLQRTTAGLLMGIGWTQTRSAAAGQWRHARTLGLATAATLLAIDLVYVPKGRIAKTYLLDAAMEATWLFAWSRASDDAA</sequence>
<evidence type="ECO:0000313" key="2">
    <source>
        <dbReference type="Proteomes" id="UP000246005"/>
    </source>
</evidence>
<gene>
    <name evidence="1" type="ORF">C8D88_108226</name>
</gene>
<proteinExistence type="predicted"/>